<dbReference type="OrthoDB" id="193931at2759"/>
<feature type="region of interest" description="Disordered" evidence="3">
    <location>
        <begin position="1155"/>
        <end position="1203"/>
    </location>
</feature>
<dbReference type="PROSITE" id="PS00108">
    <property type="entry name" value="PROTEIN_KINASE_ST"/>
    <property type="match status" value="1"/>
</dbReference>
<feature type="compositionally biased region" description="Basic and acidic residues" evidence="3">
    <location>
        <begin position="813"/>
        <end position="828"/>
    </location>
</feature>
<evidence type="ECO:0000256" key="2">
    <source>
        <dbReference type="ARBA" id="ARBA00022840"/>
    </source>
</evidence>
<feature type="region of interest" description="Disordered" evidence="3">
    <location>
        <begin position="1249"/>
        <end position="1275"/>
    </location>
</feature>
<feature type="region of interest" description="Disordered" evidence="3">
    <location>
        <begin position="873"/>
        <end position="919"/>
    </location>
</feature>
<name>A0A2T7NQP1_POMCA</name>
<gene>
    <name evidence="5" type="ORF">C0Q70_16735</name>
</gene>
<organism evidence="5 6">
    <name type="scientific">Pomacea canaliculata</name>
    <name type="common">Golden apple snail</name>
    <dbReference type="NCBI Taxonomy" id="400727"/>
    <lineage>
        <taxon>Eukaryota</taxon>
        <taxon>Metazoa</taxon>
        <taxon>Spiralia</taxon>
        <taxon>Lophotrochozoa</taxon>
        <taxon>Mollusca</taxon>
        <taxon>Gastropoda</taxon>
        <taxon>Caenogastropoda</taxon>
        <taxon>Architaenioglossa</taxon>
        <taxon>Ampullarioidea</taxon>
        <taxon>Ampullariidae</taxon>
        <taxon>Pomacea</taxon>
    </lineage>
</organism>
<feature type="compositionally biased region" description="Polar residues" evidence="3">
    <location>
        <begin position="512"/>
        <end position="523"/>
    </location>
</feature>
<evidence type="ECO:0000313" key="5">
    <source>
        <dbReference type="EMBL" id="PVD23463.1"/>
    </source>
</evidence>
<feature type="region of interest" description="Disordered" evidence="3">
    <location>
        <begin position="370"/>
        <end position="396"/>
    </location>
</feature>
<feature type="compositionally biased region" description="Pro residues" evidence="3">
    <location>
        <begin position="614"/>
        <end position="627"/>
    </location>
</feature>
<dbReference type="GO" id="GO:0005737">
    <property type="term" value="C:cytoplasm"/>
    <property type="evidence" value="ECO:0007669"/>
    <property type="project" value="TreeGrafter"/>
</dbReference>
<dbReference type="PROSITE" id="PS50011">
    <property type="entry name" value="PROTEIN_KINASE_DOM"/>
    <property type="match status" value="1"/>
</dbReference>
<dbReference type="InterPro" id="IPR011009">
    <property type="entry name" value="Kinase-like_dom_sf"/>
</dbReference>
<dbReference type="Pfam" id="PF00069">
    <property type="entry name" value="Pkinase"/>
    <property type="match status" value="1"/>
</dbReference>
<dbReference type="EMBL" id="PZQS01000010">
    <property type="protein sequence ID" value="PVD23463.1"/>
    <property type="molecule type" value="Genomic_DNA"/>
</dbReference>
<feature type="region of interest" description="Disordered" evidence="3">
    <location>
        <begin position="806"/>
        <end position="828"/>
    </location>
</feature>
<reference evidence="5 6" key="1">
    <citation type="submission" date="2018-04" db="EMBL/GenBank/DDBJ databases">
        <title>The genome of golden apple snail Pomacea canaliculata provides insight into stress tolerance and invasive adaptation.</title>
        <authorList>
            <person name="Liu C."/>
            <person name="Liu B."/>
            <person name="Ren Y."/>
            <person name="Zhang Y."/>
            <person name="Wang H."/>
            <person name="Li S."/>
            <person name="Jiang F."/>
            <person name="Yin L."/>
            <person name="Zhang G."/>
            <person name="Qian W."/>
            <person name="Fan W."/>
        </authorList>
    </citation>
    <scope>NUCLEOTIDE SEQUENCE [LARGE SCALE GENOMIC DNA]</scope>
    <source>
        <strain evidence="5">SZHN2017</strain>
        <tissue evidence="5">Muscle</tissue>
    </source>
</reference>
<feature type="region of interest" description="Disordered" evidence="3">
    <location>
        <begin position="327"/>
        <end position="354"/>
    </location>
</feature>
<sequence length="1359" mass="147796">MNFWNKQEQEVIQVEVAIKIIDRSKLKDDYQKDHIHREARILGQLRHPNIIRLYETLKATTLHCLVLEYASGGDLQTYIRMHREGRLGEDKARPFVRQLVSALHYLHERGVAHRDLKMENIMLDEKRKHVKVVDFGLSVTFSKDELMKTHCGSPEYAAPELFANREKYGPEIDVWSLGIVMYAMLVGHLPFTTPYTDHYRRQKLVQQMEKGLTEELMRKVIEPRPESRITLIGMEAHSWVTSSGKLPFFPFQAFPRDKTLRSQTGSAVTECTRGCVMLQTVHELSSKLEVKKEIVEQKVGESKSDEISAMYNMMLDVKRRQQVPPALVLPPPEVSIDAAPRTGGEGGSSGEPETRLTSFDFLALCSTPTWLGPERRRSRRRSRSPNPIPQHNQTGDYMERHGIEASHAVAGTADQHQGSIHGPHHPIHHNSLHHPHHNHHHHHHNLHSIHSNHAPTSAGMNSNFLSPENNASNLSVPDADGYNPRLQRGSSLKLSRRRARSCGPNHKPKSGYQRTGSVDTPNGSDAPDAGGPKLLCAKSDMLAPSSSPTAIAAAAASLAAAFGGHAGSNMLMLPVPGLAFCKPPIPVTRPANLTLKECYTDHGETSRISSAPDPFGPPPLEGAPPPFESAVAEGKQGPVTSVEVHMAASPLPPPPPNVRNTRVNGIAHPASSAAGSSGLLQVPTIQLPGGARLEVPTTHLAIDSWSTESLFGDSDVTPSAEEHVAVTGKAAAASTLRPSDLLDCSQRPVFHQQVPPHPLSLPMPLLGPRDATLANKLVSARREEGPLPMQLNHSALDHLFAGHHPSLNNPLSDSERATEREMKEGRRVDEKECVGLEESLAAMSVQGLEGAAAISGHFHEVDVDYHEAEVIVDEDDDDGAVTGDSDVDHVTDYYPIGPSRRGAAAVHESPARRNDLPSPDEMEEDALLAATTPTPALAQVSQREDAGSAGSGSGSRGSGRSQRRTSGYGGTSGGKTKTPTTPLPWMVLRSPLARIESFHSDDFEYYNSEDSVRGEQSSASPLSATTPTVPCFAYKLHLLRSKPHKVKKRETENVAAKTAKRSLIMDGGKNETFRRFDPTVTDPLLSSGSDVEQTDEAGDKTAMISKGKVHPLSADDKDYDNVIIKADTKAIMYNNVITKQPKQLQNSVPKAGRPLLSLNVDSKKKSSSKSSPWKRSFAQFLKRKRQSPRCNNGNNNNNDCATSPMLPANHNGCSPTSPVSKEVNNVQATLTSIGVITSGDLPGERTADVNCKGRGRLPTENNVADYPAPGSSPVPPGSPDMGVGGRVFDFTLLTASPKGKSCLLSWGTCGDCGVNDLSSEEDSECNQGRDPKMTIDLMPLDLKSDAESRRNCIMSHQCT</sequence>
<keyword evidence="1" id="KW-0547">Nucleotide-binding</keyword>
<evidence type="ECO:0000313" key="6">
    <source>
        <dbReference type="Proteomes" id="UP000245119"/>
    </source>
</evidence>
<feature type="region of interest" description="Disordered" evidence="3">
    <location>
        <begin position="604"/>
        <end position="637"/>
    </location>
</feature>
<feature type="region of interest" description="Disordered" evidence="3">
    <location>
        <begin position="1075"/>
        <end position="1097"/>
    </location>
</feature>
<feature type="region of interest" description="Disordered" evidence="3">
    <location>
        <begin position="938"/>
        <end position="983"/>
    </location>
</feature>
<evidence type="ECO:0000259" key="4">
    <source>
        <dbReference type="PROSITE" id="PS50011"/>
    </source>
</evidence>
<feature type="compositionally biased region" description="Polar residues" evidence="3">
    <location>
        <begin position="454"/>
        <end position="475"/>
    </location>
</feature>
<dbReference type="GO" id="GO:0035556">
    <property type="term" value="P:intracellular signal transduction"/>
    <property type="evidence" value="ECO:0007669"/>
    <property type="project" value="TreeGrafter"/>
</dbReference>
<feature type="domain" description="Protein kinase" evidence="4">
    <location>
        <begin position="1"/>
        <end position="240"/>
    </location>
</feature>
<feature type="compositionally biased region" description="Basic residues" evidence="3">
    <location>
        <begin position="422"/>
        <end position="447"/>
    </location>
</feature>
<dbReference type="FunFam" id="1.10.510.10:FF:000571">
    <property type="entry name" value="Maternal embryonic leucine zipper kinase"/>
    <property type="match status" value="1"/>
</dbReference>
<dbReference type="PANTHER" id="PTHR24346">
    <property type="entry name" value="MAP/MICROTUBULE AFFINITY-REGULATING KINASE"/>
    <property type="match status" value="1"/>
</dbReference>
<proteinExistence type="predicted"/>
<dbReference type="GO" id="GO:0050321">
    <property type="term" value="F:tau-protein kinase activity"/>
    <property type="evidence" value="ECO:0007669"/>
    <property type="project" value="TreeGrafter"/>
</dbReference>
<accession>A0A2T7NQP1</accession>
<dbReference type="STRING" id="400727.A0A2T7NQP1"/>
<dbReference type="SUPFAM" id="SSF56112">
    <property type="entry name" value="Protein kinase-like (PK-like)"/>
    <property type="match status" value="1"/>
</dbReference>
<evidence type="ECO:0000256" key="1">
    <source>
        <dbReference type="ARBA" id="ARBA00022741"/>
    </source>
</evidence>
<protein>
    <recommendedName>
        <fullName evidence="4">Protein kinase domain-containing protein</fullName>
    </recommendedName>
</protein>
<evidence type="ECO:0000256" key="3">
    <source>
        <dbReference type="SAM" id="MobiDB-lite"/>
    </source>
</evidence>
<comment type="caution">
    <text evidence="5">The sequence shown here is derived from an EMBL/GenBank/DDBJ whole genome shotgun (WGS) entry which is preliminary data.</text>
</comment>
<dbReference type="InterPro" id="IPR008271">
    <property type="entry name" value="Ser/Thr_kinase_AS"/>
</dbReference>
<dbReference type="Proteomes" id="UP000245119">
    <property type="component" value="Linkage Group LG10"/>
</dbReference>
<dbReference type="GO" id="GO:0000226">
    <property type="term" value="P:microtubule cytoskeleton organization"/>
    <property type="evidence" value="ECO:0007669"/>
    <property type="project" value="TreeGrafter"/>
</dbReference>
<keyword evidence="6" id="KW-1185">Reference proteome</keyword>
<dbReference type="PANTHER" id="PTHR24346:SF42">
    <property type="entry name" value="SERINE_THREONINE-PROTEIN KINASE SIK3"/>
    <property type="match status" value="1"/>
</dbReference>
<dbReference type="Gene3D" id="1.10.510.10">
    <property type="entry name" value="Transferase(Phosphotransferase) domain 1"/>
    <property type="match status" value="1"/>
</dbReference>
<dbReference type="GO" id="GO:0005524">
    <property type="term" value="F:ATP binding"/>
    <property type="evidence" value="ECO:0007669"/>
    <property type="project" value="UniProtKB-KW"/>
</dbReference>
<keyword evidence="2" id="KW-0067">ATP-binding</keyword>
<feature type="region of interest" description="Disordered" evidence="3">
    <location>
        <begin position="411"/>
        <end position="532"/>
    </location>
</feature>
<dbReference type="SMART" id="SM00220">
    <property type="entry name" value="S_TKc"/>
    <property type="match status" value="1"/>
</dbReference>
<dbReference type="InterPro" id="IPR000719">
    <property type="entry name" value="Prot_kinase_dom"/>
</dbReference>